<proteinExistence type="predicted"/>
<dbReference type="EMBL" id="PTPX01000007">
    <property type="protein sequence ID" value="RAL19203.1"/>
    <property type="molecule type" value="Genomic_DNA"/>
</dbReference>
<dbReference type="RefSeq" id="WP_111749492.1">
    <property type="nucleotide sequence ID" value="NZ_PTPX01000007.1"/>
</dbReference>
<dbReference type="OrthoDB" id="5690836at2"/>
<protein>
    <recommendedName>
        <fullName evidence="3">Pilus assembly protein PilP</fullName>
    </recommendedName>
</protein>
<evidence type="ECO:0000313" key="2">
    <source>
        <dbReference type="Proteomes" id="UP000248689"/>
    </source>
</evidence>
<evidence type="ECO:0008006" key="3">
    <source>
        <dbReference type="Google" id="ProtNLM"/>
    </source>
</evidence>
<keyword evidence="2" id="KW-1185">Reference proteome</keyword>
<organism evidence="1 2">
    <name type="scientific">Glaesserella australis</name>
    <dbReference type="NCBI Taxonomy" id="2094024"/>
    <lineage>
        <taxon>Bacteria</taxon>
        <taxon>Pseudomonadati</taxon>
        <taxon>Pseudomonadota</taxon>
        <taxon>Gammaproteobacteria</taxon>
        <taxon>Pasteurellales</taxon>
        <taxon>Pasteurellaceae</taxon>
        <taxon>Glaesserella</taxon>
    </lineage>
</organism>
<sequence>MLKPIFLITLYFSSIFTYADPFYKDEEQAVISEEKVAKNAEKLPTCLPNSLVNKINMETTFDKLTLVGILQIDEKIRAIFIDGKKRIIDLFPDDYLTKDNIQIKEMDFKSVRYIAWDKVTECQAPKLFTLKF</sequence>
<name>A0A328BYD6_9PAST</name>
<comment type="caution">
    <text evidence="1">The sequence shown here is derived from an EMBL/GenBank/DDBJ whole genome shotgun (WGS) entry which is preliminary data.</text>
</comment>
<dbReference type="Proteomes" id="UP000248689">
    <property type="component" value="Unassembled WGS sequence"/>
</dbReference>
<accession>A0A328BYD6</accession>
<gene>
    <name evidence="1" type="ORF">C5N92_03550</name>
</gene>
<dbReference type="AlphaFoldDB" id="A0A328BYD6"/>
<evidence type="ECO:0000313" key="1">
    <source>
        <dbReference type="EMBL" id="RAL19203.1"/>
    </source>
</evidence>
<reference evidence="2" key="1">
    <citation type="submission" date="2018-02" db="EMBL/GenBank/DDBJ databases">
        <title>Glaesserella australis sp. nov., isolated from the lungs of pigs.</title>
        <authorList>
            <person name="Turni C."/>
            <person name="Christensen H."/>
        </authorList>
    </citation>
    <scope>NUCLEOTIDE SEQUENCE [LARGE SCALE GENOMIC DNA]</scope>
    <source>
        <strain evidence="2">HS4635</strain>
    </source>
</reference>